<dbReference type="PRINTS" id="PR00598">
    <property type="entry name" value="HTHMARR"/>
</dbReference>
<protein>
    <recommendedName>
        <fullName evidence="1">HTH marR-type domain-containing protein</fullName>
    </recommendedName>
</protein>
<evidence type="ECO:0000313" key="3">
    <source>
        <dbReference type="Proteomes" id="UP001156691"/>
    </source>
</evidence>
<dbReference type="InterPro" id="IPR039422">
    <property type="entry name" value="MarR/SlyA-like"/>
</dbReference>
<evidence type="ECO:0000313" key="2">
    <source>
        <dbReference type="EMBL" id="GLQ55589.1"/>
    </source>
</evidence>
<dbReference type="PANTHER" id="PTHR33164">
    <property type="entry name" value="TRANSCRIPTIONAL REGULATOR, MARR FAMILY"/>
    <property type="match status" value="1"/>
</dbReference>
<reference evidence="3" key="1">
    <citation type="journal article" date="2019" name="Int. J. Syst. Evol. Microbiol.">
        <title>The Global Catalogue of Microorganisms (GCM) 10K type strain sequencing project: providing services to taxonomists for standard genome sequencing and annotation.</title>
        <authorList>
            <consortium name="The Broad Institute Genomics Platform"/>
            <consortium name="The Broad Institute Genome Sequencing Center for Infectious Disease"/>
            <person name="Wu L."/>
            <person name="Ma J."/>
        </authorList>
    </citation>
    <scope>NUCLEOTIDE SEQUENCE [LARGE SCALE GENOMIC DNA]</scope>
    <source>
        <strain evidence="3">NBRC 112416</strain>
    </source>
</reference>
<dbReference type="Proteomes" id="UP001156691">
    <property type="component" value="Unassembled WGS sequence"/>
</dbReference>
<dbReference type="SMART" id="SM00347">
    <property type="entry name" value="HTH_MARR"/>
    <property type="match status" value="2"/>
</dbReference>
<dbReference type="InterPro" id="IPR036388">
    <property type="entry name" value="WH-like_DNA-bd_sf"/>
</dbReference>
<dbReference type="InterPro" id="IPR036390">
    <property type="entry name" value="WH_DNA-bd_sf"/>
</dbReference>
<feature type="domain" description="HTH marR-type" evidence="1">
    <location>
        <begin position="169"/>
        <end position="305"/>
    </location>
</feature>
<dbReference type="Pfam" id="PF01047">
    <property type="entry name" value="MarR"/>
    <property type="match status" value="1"/>
</dbReference>
<dbReference type="Gene3D" id="1.10.10.10">
    <property type="entry name" value="Winged helix-like DNA-binding domain superfamily/Winged helix DNA-binding domain"/>
    <property type="match status" value="2"/>
</dbReference>
<dbReference type="SUPFAM" id="SSF46785">
    <property type="entry name" value="Winged helix' DNA-binding domain"/>
    <property type="match status" value="2"/>
</dbReference>
<comment type="caution">
    <text evidence="2">The sequence shown here is derived from an EMBL/GenBank/DDBJ whole genome shotgun (WGS) entry which is preliminary data.</text>
</comment>
<dbReference type="PANTHER" id="PTHR33164:SF43">
    <property type="entry name" value="HTH-TYPE TRANSCRIPTIONAL REPRESSOR YETL"/>
    <property type="match status" value="1"/>
</dbReference>
<name>A0ABQ5W733_9HYPH</name>
<organism evidence="2 3">
    <name type="scientific">Devosia nitrariae</name>
    <dbReference type="NCBI Taxonomy" id="2071872"/>
    <lineage>
        <taxon>Bacteria</taxon>
        <taxon>Pseudomonadati</taxon>
        <taxon>Pseudomonadota</taxon>
        <taxon>Alphaproteobacteria</taxon>
        <taxon>Hyphomicrobiales</taxon>
        <taxon>Devosiaceae</taxon>
        <taxon>Devosia</taxon>
    </lineage>
</organism>
<proteinExistence type="predicted"/>
<keyword evidence="3" id="KW-1185">Reference proteome</keyword>
<sequence length="308" mass="34656">MPVATDRPIDTRVGCAHRLADLYARPGFKIRRAHQIAMAIFAEANAELGVTTTQFGILHTLAHIPDLDQIGLARLVRLDRSTTGLVLDLLEKRGWVDRVVHAEDRRRRQLTLTDQGRASFERMRRPAAQAVETLLADTGKKQIEQFLDSMERLVDAGLDGVEPANRGAMRDLYRRPGFLIRRAHQISSGLFVRECQAYDVTPTQYGVLYALERCPAIDQGTLAWLVRFDRSTTAMVVGLLENRGLIERRTDLVDRRRRVLNLTEAGRRLLTDVTPLARVAVDHLVQPLSAAERKLVMATLDDIIARLG</sequence>
<dbReference type="PROSITE" id="PS50995">
    <property type="entry name" value="HTH_MARR_2"/>
    <property type="match status" value="2"/>
</dbReference>
<accession>A0ABQ5W733</accession>
<feature type="domain" description="HTH marR-type" evidence="1">
    <location>
        <begin position="16"/>
        <end position="155"/>
    </location>
</feature>
<evidence type="ECO:0000259" key="1">
    <source>
        <dbReference type="PROSITE" id="PS50995"/>
    </source>
</evidence>
<dbReference type="InterPro" id="IPR000835">
    <property type="entry name" value="HTH_MarR-typ"/>
</dbReference>
<dbReference type="EMBL" id="BSNS01000011">
    <property type="protein sequence ID" value="GLQ55589.1"/>
    <property type="molecule type" value="Genomic_DNA"/>
</dbReference>
<gene>
    <name evidence="2" type="ORF">GCM10010862_28480</name>
</gene>
<dbReference type="Pfam" id="PF12802">
    <property type="entry name" value="MarR_2"/>
    <property type="match status" value="1"/>
</dbReference>